<protein>
    <submittedName>
        <fullName evidence="2">Uncharacterized protein</fullName>
    </submittedName>
</protein>
<comment type="caution">
    <text evidence="2">The sequence shown here is derived from an EMBL/GenBank/DDBJ whole genome shotgun (WGS) entry which is preliminary data.</text>
</comment>
<evidence type="ECO:0000313" key="3">
    <source>
        <dbReference type="Proteomes" id="UP000608522"/>
    </source>
</evidence>
<sequence>MRRAPGGLRFPRCGRGSVPGFAGHRASATLAKARAADGPGRGGQSAPFHTSRDPSDVTVETPCYASLRAYQAITWPGGRIFSGWLGATFPASSGAAGFPVRSGSTWCWSRWGFIYEMLREDVDVPAKHRYPIGGAEPRRASGS</sequence>
<name>A0ABQ3T2K6_9ACTN</name>
<reference evidence="3" key="1">
    <citation type="submission" date="2023-07" db="EMBL/GenBank/DDBJ databases">
        <title>Whole genome shotgun sequence of Streptomyces spororaveus NBRC 15456.</title>
        <authorList>
            <person name="Komaki H."/>
            <person name="Tamura T."/>
        </authorList>
    </citation>
    <scope>NUCLEOTIDE SEQUENCE [LARGE SCALE GENOMIC DNA]</scope>
    <source>
        <strain evidence="3">NBRC 15456</strain>
    </source>
</reference>
<proteinExistence type="predicted"/>
<feature type="region of interest" description="Disordered" evidence="1">
    <location>
        <begin position="32"/>
        <end position="57"/>
    </location>
</feature>
<evidence type="ECO:0000256" key="1">
    <source>
        <dbReference type="SAM" id="MobiDB-lite"/>
    </source>
</evidence>
<dbReference type="EMBL" id="BNED01000002">
    <property type="protein sequence ID" value="GHI74624.1"/>
    <property type="molecule type" value="Genomic_DNA"/>
</dbReference>
<evidence type="ECO:0000313" key="2">
    <source>
        <dbReference type="EMBL" id="GHI74624.1"/>
    </source>
</evidence>
<organism evidence="2 3">
    <name type="scientific">Streptomyces spororaveus</name>
    <dbReference type="NCBI Taxonomy" id="284039"/>
    <lineage>
        <taxon>Bacteria</taxon>
        <taxon>Bacillati</taxon>
        <taxon>Actinomycetota</taxon>
        <taxon>Actinomycetes</taxon>
        <taxon>Kitasatosporales</taxon>
        <taxon>Streptomycetaceae</taxon>
        <taxon>Streptomyces</taxon>
    </lineage>
</organism>
<dbReference type="Proteomes" id="UP000608522">
    <property type="component" value="Unassembled WGS sequence"/>
</dbReference>
<accession>A0ABQ3T2K6</accession>
<keyword evidence="3" id="KW-1185">Reference proteome</keyword>
<gene>
    <name evidence="2" type="ORF">Sspor_01850</name>
</gene>